<evidence type="ECO:0000313" key="2">
    <source>
        <dbReference type="EMBL" id="CAF1296710.1"/>
    </source>
</evidence>
<gene>
    <name evidence="3" type="ORF">JXQ802_LOCUS45203</name>
    <name evidence="2" type="ORF">PYM288_LOCUS29693</name>
</gene>
<proteinExistence type="predicted"/>
<dbReference type="AlphaFoldDB" id="A0A815YKY9"/>
<accession>A0A815YKY9</accession>
<feature type="coiled-coil region" evidence="1">
    <location>
        <begin position="431"/>
        <end position="490"/>
    </location>
</feature>
<comment type="caution">
    <text evidence="3">The sequence shown here is derived from an EMBL/GenBank/DDBJ whole genome shotgun (WGS) entry which is preliminary data.</text>
</comment>
<dbReference type="EMBL" id="CAJNOH010002502">
    <property type="protein sequence ID" value="CAF1296710.1"/>
    <property type="molecule type" value="Genomic_DNA"/>
</dbReference>
<evidence type="ECO:0000313" key="4">
    <source>
        <dbReference type="Proteomes" id="UP000663870"/>
    </source>
</evidence>
<dbReference type="Proteomes" id="UP000663854">
    <property type="component" value="Unassembled WGS sequence"/>
</dbReference>
<dbReference type="EMBL" id="CAJNOL010003688">
    <property type="protein sequence ID" value="CAF1571033.1"/>
    <property type="molecule type" value="Genomic_DNA"/>
</dbReference>
<evidence type="ECO:0000256" key="1">
    <source>
        <dbReference type="SAM" id="Coils"/>
    </source>
</evidence>
<reference evidence="3" key="1">
    <citation type="submission" date="2021-02" db="EMBL/GenBank/DDBJ databases">
        <authorList>
            <person name="Nowell W R."/>
        </authorList>
    </citation>
    <scope>NUCLEOTIDE SEQUENCE</scope>
</reference>
<protein>
    <submittedName>
        <fullName evidence="3">Uncharacterized protein</fullName>
    </submittedName>
</protein>
<dbReference type="Proteomes" id="UP000663870">
    <property type="component" value="Unassembled WGS sequence"/>
</dbReference>
<sequence length="775" mass="92048">MRKFNRALASQDGLKDEDIREYKTAHDYIQQIENLRKHLGSKLVSTDILIENVRSELEKRSFILKEQDLYSSSIGIHLDNFHLLKNFFKQLESYYIKTCKDFTERFESTLIQSVPELISTNEFKQVAEKLLIISKCLPVLNHHLNGKVEENYHNIIKLILQYLNSFSEKANSILTKITLSNTDIEILENYMILLRTAKETSSLQDEISKYIEIMKIKNDISIETIKDLNKIYDEFIVKIIKYFDEINSRIKDLFEKNGNHALELVEQLVIQMEMIRTLPEIESETARTFYHSIQNIRGYMQQWQRDAEHLLDHPPGKINFRPLRRALLRLKKTKWIDRIFPGSYDSLMCHIREELEEHVDQLEHHLQKLDFTLKCPENIRLAQEIIEKIESMKILEHTIPELTNYRDRINQYFLRITKEVFDHIQKTFNLSDKTTNELNQELMELEQIKTEYEQLYPARISLRKFGYSDINQVNHEIENLKIRHHAELEKIETEKYTIESQLNELNIIIQRYKHLTSSRIDLGIIKHDLQDSLNKMIKNTKSHAYWLDGKIERQEDNREEIREINENITKIRIVLNRYRIMELIDEQTKSVLQKFDNEINQILSTAILNGIKNIEIFINGNSFLEAEQCMENLIHAQQDLADHYTSKFVNSKTEELKTRLNNLTDEILQFYDFADINNYSKNPPRDLLDRLKKVSSDGYARYTQVYNSLMEKIRVNFSLAVDKVHNNSSKDRSAKIRSIKNAFYLLPDELKTIFQLQIDQLNQLNIDEDQSMKFD</sequence>
<evidence type="ECO:0000313" key="3">
    <source>
        <dbReference type="EMBL" id="CAF1571033.1"/>
    </source>
</evidence>
<name>A0A815YKY9_9BILA</name>
<organism evidence="3 4">
    <name type="scientific">Rotaria sordida</name>
    <dbReference type="NCBI Taxonomy" id="392033"/>
    <lineage>
        <taxon>Eukaryota</taxon>
        <taxon>Metazoa</taxon>
        <taxon>Spiralia</taxon>
        <taxon>Gnathifera</taxon>
        <taxon>Rotifera</taxon>
        <taxon>Eurotatoria</taxon>
        <taxon>Bdelloidea</taxon>
        <taxon>Philodinida</taxon>
        <taxon>Philodinidae</taxon>
        <taxon>Rotaria</taxon>
    </lineage>
</organism>
<keyword evidence="1" id="KW-0175">Coiled coil</keyword>
<keyword evidence="4" id="KW-1185">Reference proteome</keyword>